<evidence type="ECO:0000313" key="3">
    <source>
        <dbReference type="Proteomes" id="UP000027982"/>
    </source>
</evidence>
<sequence>MQRSTIRLKGNNLGLSGRTDRPGNPRGTHDTSWWNRLISRFVMDAPPDWDVHPDAVERLASRATPSEPTAN</sequence>
<dbReference type="Proteomes" id="UP000027982">
    <property type="component" value="Chromosome"/>
</dbReference>
<dbReference type="HOGENOM" id="CLU_2734091_0_0_0"/>
<dbReference type="RefSeq" id="WP_025229381.1">
    <property type="nucleotide sequence ID" value="NZ_CP007139.1"/>
</dbReference>
<evidence type="ECO:0000313" key="2">
    <source>
        <dbReference type="EMBL" id="AIE86677.1"/>
    </source>
</evidence>
<proteinExistence type="predicted"/>
<dbReference type="EMBL" id="CP007139">
    <property type="protein sequence ID" value="AIE86677.1"/>
    <property type="molecule type" value="Genomic_DNA"/>
</dbReference>
<protein>
    <submittedName>
        <fullName evidence="2">Uncharacterized protein</fullName>
    </submittedName>
</protein>
<dbReference type="KEGG" id="fgi:OP10G_3309"/>
<gene>
    <name evidence="2" type="ORF">OP10G_3309</name>
</gene>
<reference evidence="2 3" key="1">
    <citation type="journal article" date="2014" name="PLoS ONE">
        <title>The first complete genome sequence of the class fimbriimonadia in the phylum armatimonadetes.</title>
        <authorList>
            <person name="Hu Z.Y."/>
            <person name="Wang Y.Z."/>
            <person name="Im W.T."/>
            <person name="Wang S.Y."/>
            <person name="Zhao G.P."/>
            <person name="Zheng H.J."/>
            <person name="Quan Z.X."/>
        </authorList>
    </citation>
    <scope>NUCLEOTIDE SEQUENCE [LARGE SCALE GENOMIC DNA]</scope>
    <source>
        <strain evidence="2">Gsoil 348</strain>
    </source>
</reference>
<dbReference type="STRING" id="661478.OP10G_3309"/>
<feature type="region of interest" description="Disordered" evidence="1">
    <location>
        <begin position="1"/>
        <end position="31"/>
    </location>
</feature>
<dbReference type="AlphaFoldDB" id="A0A068NTK0"/>
<name>A0A068NTK0_FIMGI</name>
<organism evidence="2 3">
    <name type="scientific">Fimbriimonas ginsengisoli Gsoil 348</name>
    <dbReference type="NCBI Taxonomy" id="661478"/>
    <lineage>
        <taxon>Bacteria</taxon>
        <taxon>Bacillati</taxon>
        <taxon>Armatimonadota</taxon>
        <taxon>Fimbriimonadia</taxon>
        <taxon>Fimbriimonadales</taxon>
        <taxon>Fimbriimonadaceae</taxon>
        <taxon>Fimbriimonas</taxon>
    </lineage>
</organism>
<evidence type="ECO:0000256" key="1">
    <source>
        <dbReference type="SAM" id="MobiDB-lite"/>
    </source>
</evidence>
<feature type="compositionally biased region" description="Basic and acidic residues" evidence="1">
    <location>
        <begin position="18"/>
        <end position="29"/>
    </location>
</feature>
<accession>A0A068NTK0</accession>
<keyword evidence="3" id="KW-1185">Reference proteome</keyword>